<dbReference type="Pfam" id="PF21218">
    <property type="entry name" value="Fpg-like_C"/>
    <property type="match status" value="1"/>
</dbReference>
<evidence type="ECO:0000256" key="8">
    <source>
        <dbReference type="ARBA" id="ARBA00023268"/>
    </source>
</evidence>
<keyword evidence="6" id="KW-0234">DNA repair</keyword>
<dbReference type="Gene3D" id="1.10.8.50">
    <property type="match status" value="2"/>
</dbReference>
<feature type="compositionally biased region" description="Acidic residues" evidence="10">
    <location>
        <begin position="514"/>
        <end position="526"/>
    </location>
</feature>
<dbReference type="SUPFAM" id="SSF46946">
    <property type="entry name" value="S13-like H2TH domain"/>
    <property type="match status" value="1"/>
</dbReference>
<evidence type="ECO:0000256" key="6">
    <source>
        <dbReference type="ARBA" id="ARBA00023204"/>
    </source>
</evidence>
<dbReference type="Pfam" id="PF01149">
    <property type="entry name" value="Fapy_DNA_glyco"/>
    <property type="match status" value="1"/>
</dbReference>
<keyword evidence="9" id="KW-0326">Glycosidase</keyword>
<comment type="similarity">
    <text evidence="2">Belongs to the FPG family.</text>
</comment>
<dbReference type="AlphaFoldDB" id="A0A835KCL6"/>
<evidence type="ECO:0000256" key="9">
    <source>
        <dbReference type="ARBA" id="ARBA00023295"/>
    </source>
</evidence>
<feature type="compositionally biased region" description="Basic residues" evidence="10">
    <location>
        <begin position="449"/>
        <end position="461"/>
    </location>
</feature>
<name>A0A835KCL6_9ROSI</name>
<keyword evidence="3" id="KW-0227">DNA damage</keyword>
<dbReference type="InterPro" id="IPR010979">
    <property type="entry name" value="Ribosomal_uS13-like_H2TH"/>
</dbReference>
<keyword evidence="13" id="KW-1185">Reference proteome</keyword>
<dbReference type="InterPro" id="IPR035937">
    <property type="entry name" value="FPG_N"/>
</dbReference>
<feature type="domain" description="Formamidopyrimidine-DNA glycosylase catalytic" evidence="11">
    <location>
        <begin position="2"/>
        <end position="132"/>
    </location>
</feature>
<evidence type="ECO:0000256" key="2">
    <source>
        <dbReference type="ARBA" id="ARBA00009409"/>
    </source>
</evidence>
<dbReference type="GO" id="GO:0005634">
    <property type="term" value="C:nucleus"/>
    <property type="evidence" value="ECO:0007669"/>
    <property type="project" value="TreeGrafter"/>
</dbReference>
<feature type="region of interest" description="Disordered" evidence="10">
    <location>
        <begin position="437"/>
        <end position="569"/>
    </location>
</feature>
<keyword evidence="8" id="KW-0511">Multifunctional enzyme</keyword>
<dbReference type="SUPFAM" id="SSF81624">
    <property type="entry name" value="N-terminal domain of MutM-like DNA repair proteins"/>
    <property type="match status" value="1"/>
</dbReference>
<dbReference type="PANTHER" id="PTHR22993:SF9">
    <property type="entry name" value="FORMAMIDOPYRIMIDINE-DNA GLYCOSYLASE"/>
    <property type="match status" value="1"/>
</dbReference>
<protein>
    <recommendedName>
        <fullName evidence="11">Formamidopyrimidine-DNA glycosylase catalytic domain-containing protein</fullName>
    </recommendedName>
</protein>
<dbReference type="GO" id="GO:0006284">
    <property type="term" value="P:base-excision repair"/>
    <property type="evidence" value="ECO:0007669"/>
    <property type="project" value="InterPro"/>
</dbReference>
<dbReference type="SMART" id="SM01232">
    <property type="entry name" value="H2TH"/>
    <property type="match status" value="1"/>
</dbReference>
<keyword evidence="5" id="KW-0238">DNA-binding</keyword>
<feature type="compositionally biased region" description="Basic and acidic residues" evidence="10">
    <location>
        <begin position="462"/>
        <end position="472"/>
    </location>
</feature>
<dbReference type="GO" id="GO:0016829">
    <property type="term" value="F:lyase activity"/>
    <property type="evidence" value="ECO:0007669"/>
    <property type="project" value="UniProtKB-KW"/>
</dbReference>
<dbReference type="GO" id="GO:0008534">
    <property type="term" value="F:oxidized purine nucleobase lesion DNA N-glycosylase activity"/>
    <property type="evidence" value="ECO:0007669"/>
    <property type="project" value="UniProtKB-EC"/>
</dbReference>
<comment type="caution">
    <text evidence="12">The sequence shown here is derived from an EMBL/GenBank/DDBJ whole genome shotgun (WGS) entry which is preliminary data.</text>
</comment>
<dbReference type="GO" id="GO:0003906">
    <property type="term" value="F:DNA-(apurinic or apyrimidinic site) endonuclease activity"/>
    <property type="evidence" value="ECO:0007669"/>
    <property type="project" value="InterPro"/>
</dbReference>
<keyword evidence="4" id="KW-0378">Hydrolase</keyword>
<evidence type="ECO:0000256" key="4">
    <source>
        <dbReference type="ARBA" id="ARBA00022801"/>
    </source>
</evidence>
<proteinExistence type="inferred from homology"/>
<comment type="catalytic activity">
    <reaction evidence="1">
        <text>Hydrolysis of DNA containing ring-opened 7-methylguanine residues, releasing 2,6-diamino-4-hydroxy-5-(N-methyl)formamidopyrimidine.</text>
        <dbReference type="EC" id="3.2.2.23"/>
    </reaction>
</comment>
<sequence>MPELPEVEAARRAIEEHCIGKKIKKAIIAEDSKVIDGVSSSDFVAALVGKTIVSAHRKGKNLWLQLDSPPFPSFQFGMAGAVYIKGVAVTKYKRRVVSAVNDSDEWPSKYMKFFVQLDDGLELSFTDKRRFAKVRLLEDPASKPPISELGPDALLEPMTVDELHGSLSKKKIAIKALLLDQAIKNGSRNMIGVANANKFGYGFYADIMVDGDFISSWPRAKFLKDMPRVLYLELVIGLQMKCYTKLVHFTLTWARIHPLQIASSLSRESTETLHECIKEVIQYAVEVDADCDRFPLEWLFHFRWGKKPGKVNGKILLIYSNPFDRKKKFFLQVIEKAVEVGADSSEFPNNWIFHSREKKSEKTFIDGLLPYPLYFFFVARHLVDCCPPSNNGLLFSIPPHAYHYLFLVCAKDMKDRGKEIDFIVAGGRTTAYVPGLQKLNGNQAGKAVGKPKARTSRKKKDRKDDDNDKNEDGGSEPASEEEKIARNVKSKRELRPKSPGKKPSAKRKPRASDTDSEDDNEEDEGAAADHNDQKKKPSRVTSRKQVLVGKAPKKLASNQNTSKPRKKVK</sequence>
<dbReference type="FunFam" id="3.20.190.10:FF:000004">
    <property type="entry name" value="Putative Formamidopyrimidine-DNA glycosylase"/>
    <property type="match status" value="1"/>
</dbReference>
<evidence type="ECO:0000256" key="10">
    <source>
        <dbReference type="SAM" id="MobiDB-lite"/>
    </source>
</evidence>
<dbReference type="GO" id="GO:0008270">
    <property type="term" value="F:zinc ion binding"/>
    <property type="evidence" value="ECO:0007669"/>
    <property type="project" value="InterPro"/>
</dbReference>
<evidence type="ECO:0000259" key="11">
    <source>
        <dbReference type="PROSITE" id="PS51068"/>
    </source>
</evidence>
<reference evidence="12 13" key="1">
    <citation type="submission" date="2020-10" db="EMBL/GenBank/DDBJ databases">
        <title>Plant Genome Project.</title>
        <authorList>
            <person name="Zhang R.-G."/>
        </authorList>
    </citation>
    <scope>NUCLEOTIDE SEQUENCE [LARGE SCALE GENOMIC DNA]</scope>
    <source>
        <strain evidence="12">FAFU-HL-1</strain>
        <tissue evidence="12">Leaf</tissue>
    </source>
</reference>
<gene>
    <name evidence="12" type="ORF">SADUNF_Sadunf03G0018200</name>
</gene>
<dbReference type="CDD" id="cd08972">
    <property type="entry name" value="PF_Nei_N"/>
    <property type="match status" value="1"/>
</dbReference>
<organism evidence="12 13">
    <name type="scientific">Salix dunnii</name>
    <dbReference type="NCBI Taxonomy" id="1413687"/>
    <lineage>
        <taxon>Eukaryota</taxon>
        <taxon>Viridiplantae</taxon>
        <taxon>Streptophyta</taxon>
        <taxon>Embryophyta</taxon>
        <taxon>Tracheophyta</taxon>
        <taxon>Spermatophyta</taxon>
        <taxon>Magnoliopsida</taxon>
        <taxon>eudicotyledons</taxon>
        <taxon>Gunneridae</taxon>
        <taxon>Pentapetalae</taxon>
        <taxon>rosids</taxon>
        <taxon>fabids</taxon>
        <taxon>Malpighiales</taxon>
        <taxon>Salicaceae</taxon>
        <taxon>Saliceae</taxon>
        <taxon>Salix</taxon>
    </lineage>
</organism>
<evidence type="ECO:0000256" key="3">
    <source>
        <dbReference type="ARBA" id="ARBA00022763"/>
    </source>
</evidence>
<evidence type="ECO:0000256" key="1">
    <source>
        <dbReference type="ARBA" id="ARBA00001668"/>
    </source>
</evidence>
<dbReference type="OrthoDB" id="444592at2759"/>
<accession>A0A835KCL6</accession>
<evidence type="ECO:0000313" key="13">
    <source>
        <dbReference type="Proteomes" id="UP000657918"/>
    </source>
</evidence>
<feature type="compositionally biased region" description="Basic residues" evidence="10">
    <location>
        <begin position="497"/>
        <end position="509"/>
    </location>
</feature>
<dbReference type="InterPro" id="IPR012319">
    <property type="entry name" value="FPG_cat"/>
</dbReference>
<dbReference type="Proteomes" id="UP000657918">
    <property type="component" value="Unassembled WGS sequence"/>
</dbReference>
<dbReference type="PROSITE" id="PS51068">
    <property type="entry name" value="FPG_CAT"/>
    <property type="match status" value="1"/>
</dbReference>
<evidence type="ECO:0000256" key="5">
    <source>
        <dbReference type="ARBA" id="ARBA00023125"/>
    </source>
</evidence>
<dbReference type="Gene3D" id="3.20.190.10">
    <property type="entry name" value="MutM-like, N-terminal"/>
    <property type="match status" value="1"/>
</dbReference>
<evidence type="ECO:0000256" key="7">
    <source>
        <dbReference type="ARBA" id="ARBA00023239"/>
    </source>
</evidence>
<dbReference type="GO" id="GO:0003684">
    <property type="term" value="F:damaged DNA binding"/>
    <property type="evidence" value="ECO:0007669"/>
    <property type="project" value="InterPro"/>
</dbReference>
<feature type="compositionally biased region" description="Basic and acidic residues" evidence="10">
    <location>
        <begin position="480"/>
        <end position="496"/>
    </location>
</feature>
<dbReference type="EMBL" id="JADGMS010000003">
    <property type="protein sequence ID" value="KAF9685090.1"/>
    <property type="molecule type" value="Genomic_DNA"/>
</dbReference>
<evidence type="ECO:0000313" key="12">
    <source>
        <dbReference type="EMBL" id="KAF9685090.1"/>
    </source>
</evidence>
<keyword evidence="7" id="KW-0456">Lyase</keyword>
<dbReference type="SMART" id="SM00898">
    <property type="entry name" value="Fapy_DNA_glyco"/>
    <property type="match status" value="1"/>
</dbReference>
<dbReference type="PANTHER" id="PTHR22993">
    <property type="entry name" value="FORMAMIDOPYRIMIDINE-DNA GLYCOSYLASE"/>
    <property type="match status" value="1"/>
</dbReference>
<dbReference type="InterPro" id="IPR015886">
    <property type="entry name" value="H2TH_FPG"/>
</dbReference>
<dbReference type="InterPro" id="IPR049332">
    <property type="entry name" value="Fpg-like_C"/>
</dbReference>